<feature type="compositionally biased region" description="Polar residues" evidence="1">
    <location>
        <begin position="394"/>
        <end position="419"/>
    </location>
</feature>
<evidence type="ECO:0000256" key="1">
    <source>
        <dbReference type="SAM" id="MobiDB-lite"/>
    </source>
</evidence>
<evidence type="ECO:0000313" key="3">
    <source>
        <dbReference type="EMBL" id="KAK6499444.1"/>
    </source>
</evidence>
<keyword evidence="2" id="KW-1133">Transmembrane helix</keyword>
<feature type="compositionally biased region" description="Acidic residues" evidence="1">
    <location>
        <begin position="501"/>
        <end position="514"/>
    </location>
</feature>
<proteinExistence type="predicted"/>
<evidence type="ECO:0000256" key="2">
    <source>
        <dbReference type="SAM" id="Phobius"/>
    </source>
</evidence>
<protein>
    <submittedName>
        <fullName evidence="3">Uncharacterized protein</fullName>
    </submittedName>
</protein>
<accession>A0AAN8P4S1</accession>
<dbReference type="EMBL" id="JAVHJM010000013">
    <property type="protein sequence ID" value="KAK6499444.1"/>
    <property type="molecule type" value="Genomic_DNA"/>
</dbReference>
<dbReference type="Proteomes" id="UP001307849">
    <property type="component" value="Unassembled WGS sequence"/>
</dbReference>
<organism evidence="3 4">
    <name type="scientific">Arthrobotrys conoides</name>
    <dbReference type="NCBI Taxonomy" id="74498"/>
    <lineage>
        <taxon>Eukaryota</taxon>
        <taxon>Fungi</taxon>
        <taxon>Dikarya</taxon>
        <taxon>Ascomycota</taxon>
        <taxon>Pezizomycotina</taxon>
        <taxon>Orbiliomycetes</taxon>
        <taxon>Orbiliales</taxon>
        <taxon>Orbiliaceae</taxon>
        <taxon>Arthrobotrys</taxon>
    </lineage>
</organism>
<comment type="caution">
    <text evidence="3">The sequence shown here is derived from an EMBL/GenBank/DDBJ whole genome shotgun (WGS) entry which is preliminary data.</text>
</comment>
<feature type="compositionally biased region" description="Basic and acidic residues" evidence="1">
    <location>
        <begin position="434"/>
        <end position="454"/>
    </location>
</feature>
<feature type="transmembrane region" description="Helical" evidence="2">
    <location>
        <begin position="12"/>
        <end position="30"/>
    </location>
</feature>
<name>A0AAN8P4S1_9PEZI</name>
<gene>
    <name evidence="3" type="ORF">TWF506_004073</name>
</gene>
<keyword evidence="4" id="KW-1185">Reference proteome</keyword>
<reference evidence="3 4" key="1">
    <citation type="submission" date="2019-10" db="EMBL/GenBank/DDBJ databases">
        <authorList>
            <person name="Palmer J.M."/>
        </authorList>
    </citation>
    <scope>NUCLEOTIDE SEQUENCE [LARGE SCALE GENOMIC DNA]</scope>
    <source>
        <strain evidence="3 4">TWF506</strain>
    </source>
</reference>
<feature type="region of interest" description="Disordered" evidence="1">
    <location>
        <begin position="378"/>
        <end position="514"/>
    </location>
</feature>
<sequence length="514" mass="57040">MKPINLVTNNSPYIPLILFLLVHAVSSFYLEAAVSRGTWFTRPYPLKTGIGKPDVDDLYKCVAASDLLRGEPMEGIAIWNRPYSQPTLAVALYYGGSCTRTLAGTARPRILMLLDPTRIRGVHVVSLKAYGISQECKSWQGVRIQDELKEGGLLYGYDSSNLSPGSIIYWSEEGVRSLWLEAIKWINAIPYEPLNSKRQISQYLREIVEAHVNPEMAVDLGRQDTKVLIRNLNGFLGISGDDIKEPAVAKENLPYLKLDVDDSYEPLQTTSEMLGGNVQAPKVGPGAATKKKSNSLIPNLEDLMEDKTTIDDITGRRIPMKGLLDSFNHVPDNPDDKRGWYQRFEFQMTHNLEVLANAWRIFWAWEKAHSELNIGRQGLGLGGAGQVGTRDLSRSQNPSRGENDRSQNMASAEGITSTQDTRKRRGNIAPGQQDPRRVEIEEGTRGNKYRHEGEGGSQNLRGSLYNVVNDGFNEAPDDGNSPVGMRSGVSDFFGDMPEPVGLEDTEELDLGTNT</sequence>
<keyword evidence="2" id="KW-0812">Transmembrane</keyword>
<evidence type="ECO:0000313" key="4">
    <source>
        <dbReference type="Proteomes" id="UP001307849"/>
    </source>
</evidence>
<keyword evidence="2" id="KW-0472">Membrane</keyword>
<dbReference type="AlphaFoldDB" id="A0AAN8P4S1"/>